<sequence>MNTPAETSLAVLLRRVAGLSAVAGYVEVIGFKDFGGIYPGIMTGNTVQLGLTLAKAQWARFGTIGFAVGLFFIGGVISSLVRWHLRRPPLELVLMAGLLIVAGVVRLLHPAQPMFELPLLALAMAMQGETISRFGGVSLQTIVVTNNMVKFSDALVGRYLIPAARRPPAAGQAPAKRPELKEVLMPGLAWLSYSIGAGAGAELTDLFWFPFVVPAALLVLIVCDLLSTQRRTANAVQ</sequence>
<dbReference type="Pfam" id="PF06912">
    <property type="entry name" value="DUF1275"/>
    <property type="match status" value="1"/>
</dbReference>
<keyword evidence="3" id="KW-1185">Reference proteome</keyword>
<feature type="transmembrane region" description="Helical" evidence="1">
    <location>
        <begin position="58"/>
        <end position="80"/>
    </location>
</feature>
<dbReference type="Proteomes" id="UP000494329">
    <property type="component" value="Unassembled WGS sequence"/>
</dbReference>
<dbReference type="PANTHER" id="PTHR37314:SF4">
    <property type="entry name" value="UPF0700 TRANSMEMBRANE PROTEIN YOAK"/>
    <property type="match status" value="1"/>
</dbReference>
<evidence type="ECO:0000313" key="3">
    <source>
        <dbReference type="Proteomes" id="UP000494329"/>
    </source>
</evidence>
<proteinExistence type="predicted"/>
<gene>
    <name evidence="2" type="ORF">LMG29739_01248</name>
</gene>
<dbReference type="PANTHER" id="PTHR37314">
    <property type="entry name" value="SLR0142 PROTEIN"/>
    <property type="match status" value="1"/>
</dbReference>
<keyword evidence="1" id="KW-1133">Transmembrane helix</keyword>
<evidence type="ECO:0000256" key="1">
    <source>
        <dbReference type="SAM" id="Phobius"/>
    </source>
</evidence>
<accession>A0A6J5DD30</accession>
<feature type="transmembrane region" description="Helical" evidence="1">
    <location>
        <begin position="207"/>
        <end position="227"/>
    </location>
</feature>
<keyword evidence="1" id="KW-0812">Transmembrane</keyword>
<dbReference type="InterPro" id="IPR010699">
    <property type="entry name" value="DUF1275"/>
</dbReference>
<evidence type="ECO:0008006" key="4">
    <source>
        <dbReference type="Google" id="ProtNLM"/>
    </source>
</evidence>
<protein>
    <recommendedName>
        <fullName evidence="4">DUF1275 domain-containing protein</fullName>
    </recommendedName>
</protein>
<organism evidence="2 3">
    <name type="scientific">Paraburkholderia solisilvae</name>
    <dbReference type="NCBI Taxonomy" id="624376"/>
    <lineage>
        <taxon>Bacteria</taxon>
        <taxon>Pseudomonadati</taxon>
        <taxon>Pseudomonadota</taxon>
        <taxon>Betaproteobacteria</taxon>
        <taxon>Burkholderiales</taxon>
        <taxon>Burkholderiaceae</taxon>
        <taxon>Paraburkholderia</taxon>
    </lineage>
</organism>
<reference evidence="2 3" key="1">
    <citation type="submission" date="2020-04" db="EMBL/GenBank/DDBJ databases">
        <authorList>
            <person name="De Canck E."/>
        </authorList>
    </citation>
    <scope>NUCLEOTIDE SEQUENCE [LARGE SCALE GENOMIC DNA]</scope>
    <source>
        <strain evidence="2 3">LMG 29739</strain>
    </source>
</reference>
<dbReference type="EMBL" id="CADIKF010000006">
    <property type="protein sequence ID" value="CAB3751191.1"/>
    <property type="molecule type" value="Genomic_DNA"/>
</dbReference>
<feature type="transmembrane region" description="Helical" evidence="1">
    <location>
        <begin position="92"/>
        <end position="109"/>
    </location>
</feature>
<dbReference type="RefSeq" id="WP_175109947.1">
    <property type="nucleotide sequence ID" value="NZ_CADIKF010000006.1"/>
</dbReference>
<name>A0A6J5DD30_9BURK</name>
<evidence type="ECO:0000313" key="2">
    <source>
        <dbReference type="EMBL" id="CAB3751191.1"/>
    </source>
</evidence>
<dbReference type="AlphaFoldDB" id="A0A6J5DD30"/>
<keyword evidence="1" id="KW-0472">Membrane</keyword>